<evidence type="ECO:0000313" key="2">
    <source>
        <dbReference type="Proteomes" id="UP000811255"/>
    </source>
</evidence>
<dbReference type="Gene3D" id="3.40.50.300">
    <property type="entry name" value="P-loop containing nucleotide triphosphate hydrolases"/>
    <property type="match status" value="1"/>
</dbReference>
<evidence type="ECO:0000313" key="1">
    <source>
        <dbReference type="EMBL" id="MBT2134430.1"/>
    </source>
</evidence>
<dbReference type="SUPFAM" id="SSF52540">
    <property type="entry name" value="P-loop containing nucleoside triphosphate hydrolases"/>
    <property type="match status" value="1"/>
</dbReference>
<protein>
    <submittedName>
        <fullName evidence="1">Zeta toxin family protein</fullName>
    </submittedName>
</protein>
<sequence length="279" mass="31019">MREAIDALIAAEGLPGDYREVVENSWRLLADCIANQTKRPLLVGINGAQGSGKTTLCRFLQVLLEERGLRAVTLSLDDLYLTHAERKDLARDEHPLFATRGVPGTHDVALGERLFDGIASRRPVTLPIFNKAIDDRAPGGVLIDPPVDVILFEGWCVGTVPQPAAALREPVNRLEAEEDSEGAWRREVNRRLATDYAELFGRIDLLIMLRVAGFEAVRANRLLQEQKLAASNPVGKAVMDEAALDRFLMHYERLTRWTLSEMPERADIVIPIGADQRPV</sequence>
<accession>A0ABS5W5D6</accession>
<organism evidence="1 2">
    <name type="scientific">Croceibacterium selenioxidans</name>
    <dbReference type="NCBI Taxonomy" id="2838833"/>
    <lineage>
        <taxon>Bacteria</taxon>
        <taxon>Pseudomonadati</taxon>
        <taxon>Pseudomonadota</taxon>
        <taxon>Alphaproteobacteria</taxon>
        <taxon>Sphingomonadales</taxon>
        <taxon>Erythrobacteraceae</taxon>
        <taxon>Croceibacterium</taxon>
    </lineage>
</organism>
<dbReference type="EMBL" id="JAHFVK010000001">
    <property type="protein sequence ID" value="MBT2134430.1"/>
    <property type="molecule type" value="Genomic_DNA"/>
</dbReference>
<reference evidence="1 2" key="1">
    <citation type="submission" date="2021-05" db="EMBL/GenBank/DDBJ databases">
        <title>Croceibacterium sp. LX-88 genome sequence.</title>
        <authorList>
            <person name="Luo X."/>
        </authorList>
    </citation>
    <scope>NUCLEOTIDE SEQUENCE [LARGE SCALE GENOMIC DNA]</scope>
    <source>
        <strain evidence="1 2">LX-88</strain>
    </source>
</reference>
<dbReference type="PANTHER" id="PTHR10285">
    <property type="entry name" value="URIDINE KINASE"/>
    <property type="match status" value="1"/>
</dbReference>
<dbReference type="InterPro" id="IPR027417">
    <property type="entry name" value="P-loop_NTPase"/>
</dbReference>
<gene>
    <name evidence="1" type="ORF">KK137_08810</name>
</gene>
<proteinExistence type="predicted"/>
<name>A0ABS5W5D6_9SPHN</name>
<comment type="caution">
    <text evidence="1">The sequence shown here is derived from an EMBL/GenBank/DDBJ whole genome shotgun (WGS) entry which is preliminary data.</text>
</comment>
<dbReference type="Proteomes" id="UP000811255">
    <property type="component" value="Unassembled WGS sequence"/>
</dbReference>
<keyword evidence="2" id="KW-1185">Reference proteome</keyword>
<dbReference type="RefSeq" id="WP_214535764.1">
    <property type="nucleotide sequence ID" value="NZ_JAHFVK010000001.1"/>
</dbReference>